<reference evidence="1 2" key="1">
    <citation type="submission" date="2018-06" db="EMBL/GenBank/DDBJ databases">
        <title>Sphaerisporangium craniellae sp. nov., isolated from a marine sponge in the South China Sea.</title>
        <authorList>
            <person name="Li L."/>
        </authorList>
    </citation>
    <scope>NUCLEOTIDE SEQUENCE [LARGE SCALE GENOMIC DNA]</scope>
    <source>
        <strain evidence="1 2">LHW63015</strain>
    </source>
</reference>
<dbReference type="RefSeq" id="WP_113982641.1">
    <property type="nucleotide sequence ID" value="NZ_QMEY01000009.1"/>
</dbReference>
<dbReference type="OrthoDB" id="3431392at2"/>
<name>A0A366LVU8_9ACTN</name>
<keyword evidence="2" id="KW-1185">Reference proteome</keyword>
<evidence type="ECO:0000313" key="1">
    <source>
        <dbReference type="EMBL" id="RBQ18041.1"/>
    </source>
</evidence>
<organism evidence="1 2">
    <name type="scientific">Spongiactinospora rosea</name>
    <dbReference type="NCBI Taxonomy" id="2248750"/>
    <lineage>
        <taxon>Bacteria</taxon>
        <taxon>Bacillati</taxon>
        <taxon>Actinomycetota</taxon>
        <taxon>Actinomycetes</taxon>
        <taxon>Streptosporangiales</taxon>
        <taxon>Streptosporangiaceae</taxon>
        <taxon>Spongiactinospora</taxon>
    </lineage>
</organism>
<accession>A0A366LVU8</accession>
<dbReference type="EMBL" id="QMEY01000009">
    <property type="protein sequence ID" value="RBQ18041.1"/>
    <property type="molecule type" value="Genomic_DNA"/>
</dbReference>
<comment type="caution">
    <text evidence="1">The sequence shown here is derived from an EMBL/GenBank/DDBJ whole genome shotgun (WGS) entry which is preliminary data.</text>
</comment>
<protein>
    <submittedName>
        <fullName evidence="1">Uncharacterized protein</fullName>
    </submittedName>
</protein>
<evidence type="ECO:0000313" key="2">
    <source>
        <dbReference type="Proteomes" id="UP000253303"/>
    </source>
</evidence>
<dbReference type="AlphaFoldDB" id="A0A366LVU8"/>
<proteinExistence type="predicted"/>
<gene>
    <name evidence="1" type="ORF">DP939_21990</name>
</gene>
<dbReference type="Proteomes" id="UP000253303">
    <property type="component" value="Unassembled WGS sequence"/>
</dbReference>
<sequence length="86" mass="9950">MAPRFRTRDGHAVGVGDRVWSQNHWPWSIVSVDTKKEGRWANMEHTEVEFDTLSLFEADFGTYIYKFHPAEGCREAGCAHRPWGAR</sequence>